<proteinExistence type="predicted"/>
<name>A0AAD3CNY1_9STRA</name>
<comment type="caution">
    <text evidence="1">The sequence shown here is derived from an EMBL/GenBank/DDBJ whole genome shotgun (WGS) entry which is preliminary data.</text>
</comment>
<dbReference type="AlphaFoldDB" id="A0AAD3CNY1"/>
<dbReference type="Proteomes" id="UP001054902">
    <property type="component" value="Unassembled WGS sequence"/>
</dbReference>
<dbReference type="EMBL" id="BLLK01000027">
    <property type="protein sequence ID" value="GFH48135.1"/>
    <property type="molecule type" value="Genomic_DNA"/>
</dbReference>
<reference evidence="1 2" key="1">
    <citation type="journal article" date="2021" name="Sci. Rep.">
        <title>The genome of the diatom Chaetoceros tenuissimus carries an ancient integrated fragment of an extant virus.</title>
        <authorList>
            <person name="Hongo Y."/>
            <person name="Kimura K."/>
            <person name="Takaki Y."/>
            <person name="Yoshida Y."/>
            <person name="Baba S."/>
            <person name="Kobayashi G."/>
            <person name="Nagasaki K."/>
            <person name="Hano T."/>
            <person name="Tomaru Y."/>
        </authorList>
    </citation>
    <scope>NUCLEOTIDE SEQUENCE [LARGE SCALE GENOMIC DNA]</scope>
    <source>
        <strain evidence="1 2">NIES-3715</strain>
    </source>
</reference>
<keyword evidence="2" id="KW-1185">Reference proteome</keyword>
<evidence type="ECO:0000313" key="1">
    <source>
        <dbReference type="EMBL" id="GFH48135.1"/>
    </source>
</evidence>
<protein>
    <submittedName>
        <fullName evidence="1">Uncharacterized protein</fullName>
    </submittedName>
</protein>
<evidence type="ECO:0000313" key="2">
    <source>
        <dbReference type="Proteomes" id="UP001054902"/>
    </source>
</evidence>
<accession>A0AAD3CNY1</accession>
<sequence>MYRRSIIASNDICLLISESANNLADGDNQDLNDLLRELETAAETTVNEASPSFASELENDTEDIACIQEGDKGVSMTKKLGTVNTHFRYFARRFLNKNYSGVENLKKEEVTSKLVGKFANYLVRFATKNLKPNGEPLMWNTLSQYFSVFKVYFHDRFQPPPVAVTDESTKRVVQHMRRVKIKLVRAAGTSWVNEKEKASIEDIIAFAMVCYWEGDLTSAELLHLQRACFFNGGRGSEVAYLDWDHAYMTDITVRQCNVTFKTLGTNVLRLKTARLSNRCDELQHFVHRESFLKDYCFAMFHHLVLQNPTIDEDNAKHMFPHWKGLVTDKEKQVDSKVSAVFTKLWSQIHQLAQKYGDHMPSDPDSIPLANMNESMTLHAAGKKACAQFLGDTNIAPQHLLHHLGWALKTFHTYFDYWCGGRVSTVMTGLQIAGWDSNVNDIPQGVPPSLDEVPPTVVNHAKVDKFVEALLGSHGSISYHVRRHIVAVGMGFYQDYVEFMQKEPSSKYATYESLVSKAPFAHYVESAREQVGMSQEEMLNLCKSLKHQFLWKNAFAIPEFLAKMGTVDYPIEKFHQYIPFNKWISMSDKRSHFLMAQVHKLQDAVLAIGEVSATNSDLLASTAEKVQNLENKLASLSFDMKKTFTLVEAMATNTLGVDKVTELLGALTLEESSESANVIGRPNAGSRNPVATILGGAVAIEPRMVITDTQMSYEAINDHVDKIGGDLEQMFLYLLEHRFEQAYNSCPVDKKKKLKAPMARRRFALKIFRKFAAKELDISEKDTILNEKGIHLSDEEAKAWKRDTSAALKKAYNAVVKHLVEKNKMKESAKLSVSSIYNAKGAFKEEKAEEEEED</sequence>
<organism evidence="1 2">
    <name type="scientific">Chaetoceros tenuissimus</name>
    <dbReference type="NCBI Taxonomy" id="426638"/>
    <lineage>
        <taxon>Eukaryota</taxon>
        <taxon>Sar</taxon>
        <taxon>Stramenopiles</taxon>
        <taxon>Ochrophyta</taxon>
        <taxon>Bacillariophyta</taxon>
        <taxon>Coscinodiscophyceae</taxon>
        <taxon>Chaetocerotophycidae</taxon>
        <taxon>Chaetocerotales</taxon>
        <taxon>Chaetocerotaceae</taxon>
        <taxon>Chaetoceros</taxon>
    </lineage>
</organism>
<gene>
    <name evidence="1" type="ORF">CTEN210_04611</name>
</gene>